<protein>
    <submittedName>
        <fullName evidence="2">Uncharacterized protein</fullName>
    </submittedName>
</protein>
<feature type="transmembrane region" description="Helical" evidence="1">
    <location>
        <begin position="61"/>
        <end position="81"/>
    </location>
</feature>
<reference evidence="2" key="1">
    <citation type="submission" date="2016-07" db="EMBL/GenBank/DDBJ databases">
        <title>De novo transcriptome assembly of four accessions of the metal hyperaccumulator plant Noccaea caerulescens.</title>
        <authorList>
            <person name="Blande D."/>
            <person name="Halimaa P."/>
            <person name="Tervahauta A.I."/>
            <person name="Aarts M.G."/>
            <person name="Karenlampi S.O."/>
        </authorList>
    </citation>
    <scope>NUCLEOTIDE SEQUENCE</scope>
</reference>
<feature type="transmembrane region" description="Helical" evidence="1">
    <location>
        <begin position="12"/>
        <end position="35"/>
    </location>
</feature>
<keyword evidence="1" id="KW-0812">Transmembrane</keyword>
<dbReference type="EMBL" id="GEVM01017725">
    <property type="protein sequence ID" value="JAU88213.1"/>
    <property type="molecule type" value="Transcribed_RNA"/>
</dbReference>
<dbReference type="AlphaFoldDB" id="A0A1J3J7C9"/>
<name>A0A1J3J7C9_NOCCA</name>
<sequence>MYCISYNVPSTVKVLASVVALELVIAGISIVQLSWAPAEDFTSAAPWNWESRLLIESTSSWSGFIASPLFFPLVLSIISYLDPPEQVLDHDFQPADLVSAESSLSQFVVSSVLE</sequence>
<evidence type="ECO:0000313" key="2">
    <source>
        <dbReference type="EMBL" id="JAU88213.1"/>
    </source>
</evidence>
<gene>
    <name evidence="2" type="ORF">MP_TR7879_c12_g1_i1_g.23072</name>
</gene>
<organism evidence="2">
    <name type="scientific">Noccaea caerulescens</name>
    <name type="common">Alpine penny-cress</name>
    <name type="synonym">Thlaspi caerulescens</name>
    <dbReference type="NCBI Taxonomy" id="107243"/>
    <lineage>
        <taxon>Eukaryota</taxon>
        <taxon>Viridiplantae</taxon>
        <taxon>Streptophyta</taxon>
        <taxon>Embryophyta</taxon>
        <taxon>Tracheophyta</taxon>
        <taxon>Spermatophyta</taxon>
        <taxon>Magnoliopsida</taxon>
        <taxon>eudicotyledons</taxon>
        <taxon>Gunneridae</taxon>
        <taxon>Pentapetalae</taxon>
        <taxon>rosids</taxon>
        <taxon>malvids</taxon>
        <taxon>Brassicales</taxon>
        <taxon>Brassicaceae</taxon>
        <taxon>Coluteocarpeae</taxon>
        <taxon>Noccaea</taxon>
    </lineage>
</organism>
<accession>A0A1J3J7C9</accession>
<keyword evidence="1" id="KW-1133">Transmembrane helix</keyword>
<evidence type="ECO:0000256" key="1">
    <source>
        <dbReference type="SAM" id="Phobius"/>
    </source>
</evidence>
<keyword evidence="1" id="KW-0472">Membrane</keyword>
<proteinExistence type="predicted"/>